<feature type="transmembrane region" description="Helical" evidence="8">
    <location>
        <begin position="323"/>
        <end position="343"/>
    </location>
</feature>
<evidence type="ECO:0000313" key="10">
    <source>
        <dbReference type="Proteomes" id="UP000094487"/>
    </source>
</evidence>
<evidence type="ECO:0000256" key="4">
    <source>
        <dbReference type="ARBA" id="ARBA00022679"/>
    </source>
</evidence>
<evidence type="ECO:0000256" key="7">
    <source>
        <dbReference type="ARBA" id="ARBA00023136"/>
    </source>
</evidence>
<dbReference type="PANTHER" id="PTHR33908">
    <property type="entry name" value="MANNOSYLTRANSFERASE YKCB-RELATED"/>
    <property type="match status" value="1"/>
</dbReference>
<evidence type="ECO:0000256" key="5">
    <source>
        <dbReference type="ARBA" id="ARBA00022692"/>
    </source>
</evidence>
<dbReference type="Proteomes" id="UP000094487">
    <property type="component" value="Unassembled WGS sequence"/>
</dbReference>
<dbReference type="GO" id="GO:0005886">
    <property type="term" value="C:plasma membrane"/>
    <property type="evidence" value="ECO:0007669"/>
    <property type="project" value="UniProtKB-SubCell"/>
</dbReference>
<feature type="transmembrane region" description="Helical" evidence="8">
    <location>
        <begin position="355"/>
        <end position="373"/>
    </location>
</feature>
<feature type="transmembrane region" description="Helical" evidence="8">
    <location>
        <begin position="136"/>
        <end position="152"/>
    </location>
</feature>
<feature type="transmembrane region" description="Helical" evidence="8">
    <location>
        <begin position="195"/>
        <end position="218"/>
    </location>
</feature>
<evidence type="ECO:0008006" key="11">
    <source>
        <dbReference type="Google" id="ProtNLM"/>
    </source>
</evidence>
<keyword evidence="3" id="KW-0328">Glycosyltransferase</keyword>
<keyword evidence="6 8" id="KW-1133">Transmembrane helix</keyword>
<dbReference type="InterPro" id="IPR050297">
    <property type="entry name" value="LipidA_mod_glycosyltrf_83"/>
</dbReference>
<dbReference type="EMBL" id="MDDS01000018">
    <property type="protein sequence ID" value="ODP38162.1"/>
    <property type="molecule type" value="Genomic_DNA"/>
</dbReference>
<gene>
    <name evidence="9" type="ORF">BFL28_15095</name>
</gene>
<feature type="transmembrane region" description="Helical" evidence="8">
    <location>
        <begin position="440"/>
        <end position="458"/>
    </location>
</feature>
<evidence type="ECO:0000256" key="6">
    <source>
        <dbReference type="ARBA" id="ARBA00022989"/>
    </source>
</evidence>
<evidence type="ECO:0000256" key="8">
    <source>
        <dbReference type="SAM" id="Phobius"/>
    </source>
</evidence>
<keyword evidence="10" id="KW-1185">Reference proteome</keyword>
<dbReference type="GO" id="GO:0016763">
    <property type="term" value="F:pentosyltransferase activity"/>
    <property type="evidence" value="ECO:0007669"/>
    <property type="project" value="TreeGrafter"/>
</dbReference>
<keyword evidence="5 8" id="KW-0812">Transmembrane</keyword>
<evidence type="ECO:0000256" key="1">
    <source>
        <dbReference type="ARBA" id="ARBA00004651"/>
    </source>
</evidence>
<name>A0A1E3LWK8_9SPHN</name>
<accession>A0A1E3LWK8</accession>
<protein>
    <recommendedName>
        <fullName evidence="11">Glycosyltransferase RgtA/B/C/D-like domain-containing protein</fullName>
    </recommendedName>
</protein>
<dbReference type="GO" id="GO:0009103">
    <property type="term" value="P:lipopolysaccharide biosynthetic process"/>
    <property type="evidence" value="ECO:0007669"/>
    <property type="project" value="UniProtKB-ARBA"/>
</dbReference>
<sequence length="468" mass="50543">MLLALVWLSCAWFGSWPFNPNNATRMFAAIAIAETGDARIDAFADMTIDKARFDGHFYLDKAPGMTLMAVPAVALGNALTDIRSSDVQRVFEGAGLSRYLTLRQRLVTAGLVALLTALASVALLDLVGRATGSRGAGLFAALAYALGGPVWGWSTTLFGHAPVAALLVLATWAVWRGTGTAARPARHAALAGALLGWALVIEYSALLTALPIALWALWRSRHLPAADKRRCYLVAAAAGTAALLPLIGYNLLAFGTPFRLGYSGVVGFEGMQQGLFGLTYPKLDVLYGITFGSRRGMLWVAPVMLLAPFGFWTLMRNPATRDLGLLALAVTLVAFLYNASYAYWDGGNSTGPRHAVPALGFLAIASGALWASADRWERALAALLLAASIAISLVIAATEIMAPTDYQDPLRDLIWTRLFLNGQLRTLPSEFWGWQPWSGLHLYLALASLLCVAILWSLRRERRLRQHC</sequence>
<keyword evidence="2" id="KW-1003">Cell membrane</keyword>
<keyword evidence="7 8" id="KW-0472">Membrane</keyword>
<proteinExistence type="predicted"/>
<organism evidence="9 10">
    <name type="scientific">Sphingomonas turrisvirgatae</name>
    <dbReference type="NCBI Taxonomy" id="1888892"/>
    <lineage>
        <taxon>Bacteria</taxon>
        <taxon>Pseudomonadati</taxon>
        <taxon>Pseudomonadota</taxon>
        <taxon>Alphaproteobacteria</taxon>
        <taxon>Sphingomonadales</taxon>
        <taxon>Sphingomonadaceae</taxon>
        <taxon>Sphingomonas</taxon>
    </lineage>
</organism>
<dbReference type="PANTHER" id="PTHR33908:SF11">
    <property type="entry name" value="MEMBRANE PROTEIN"/>
    <property type="match status" value="1"/>
</dbReference>
<reference evidence="9 10" key="1">
    <citation type="submission" date="2016-08" db="EMBL/GenBank/DDBJ databases">
        <title>Draft genome of the agarase producing Sphingomonas sp. MCT13.</title>
        <authorList>
            <person name="D'Andrea M.M."/>
            <person name="Rossolini G.M."/>
            <person name="Thaller M.C."/>
        </authorList>
    </citation>
    <scope>NUCLEOTIDE SEQUENCE [LARGE SCALE GENOMIC DNA]</scope>
    <source>
        <strain evidence="9 10">MCT13</strain>
    </source>
</reference>
<evidence type="ECO:0000313" key="9">
    <source>
        <dbReference type="EMBL" id="ODP38162.1"/>
    </source>
</evidence>
<feature type="transmembrane region" description="Helical" evidence="8">
    <location>
        <begin position="296"/>
        <end position="314"/>
    </location>
</feature>
<feature type="transmembrane region" description="Helical" evidence="8">
    <location>
        <begin position="380"/>
        <end position="402"/>
    </location>
</feature>
<comment type="caution">
    <text evidence="9">The sequence shown here is derived from an EMBL/GenBank/DDBJ whole genome shotgun (WGS) entry which is preliminary data.</text>
</comment>
<dbReference type="AlphaFoldDB" id="A0A1E3LWK8"/>
<feature type="transmembrane region" description="Helical" evidence="8">
    <location>
        <begin position="230"/>
        <end position="252"/>
    </location>
</feature>
<keyword evidence="4" id="KW-0808">Transferase</keyword>
<evidence type="ECO:0000256" key="2">
    <source>
        <dbReference type="ARBA" id="ARBA00022475"/>
    </source>
</evidence>
<evidence type="ECO:0000256" key="3">
    <source>
        <dbReference type="ARBA" id="ARBA00022676"/>
    </source>
</evidence>
<feature type="transmembrane region" description="Helical" evidence="8">
    <location>
        <begin position="106"/>
        <end position="124"/>
    </location>
</feature>
<dbReference type="STRING" id="1888892.BFL28_15095"/>
<comment type="subcellular location">
    <subcellularLocation>
        <location evidence="1">Cell membrane</location>
        <topology evidence="1">Multi-pass membrane protein</topology>
    </subcellularLocation>
</comment>